<proteinExistence type="predicted"/>
<keyword evidence="1" id="KW-0863">Zinc-finger</keyword>
<dbReference type="GO" id="GO:0015074">
    <property type="term" value="P:DNA integration"/>
    <property type="evidence" value="ECO:0007669"/>
    <property type="project" value="InterPro"/>
</dbReference>
<feature type="domain" description="Integrase catalytic" evidence="4">
    <location>
        <begin position="594"/>
        <end position="703"/>
    </location>
</feature>
<organism evidence="5">
    <name type="scientific">Tanacetum cinerariifolium</name>
    <name type="common">Dalmatian daisy</name>
    <name type="synonym">Chrysanthemum cinerariifolium</name>
    <dbReference type="NCBI Taxonomy" id="118510"/>
    <lineage>
        <taxon>Eukaryota</taxon>
        <taxon>Viridiplantae</taxon>
        <taxon>Streptophyta</taxon>
        <taxon>Embryophyta</taxon>
        <taxon>Tracheophyta</taxon>
        <taxon>Spermatophyta</taxon>
        <taxon>Magnoliopsida</taxon>
        <taxon>eudicotyledons</taxon>
        <taxon>Gunneridae</taxon>
        <taxon>Pentapetalae</taxon>
        <taxon>asterids</taxon>
        <taxon>campanulids</taxon>
        <taxon>Asterales</taxon>
        <taxon>Asteraceae</taxon>
        <taxon>Asteroideae</taxon>
        <taxon>Anthemideae</taxon>
        <taxon>Anthemidinae</taxon>
        <taxon>Tanacetum</taxon>
    </lineage>
</organism>
<feature type="compositionally biased region" description="Polar residues" evidence="2">
    <location>
        <begin position="851"/>
        <end position="862"/>
    </location>
</feature>
<keyword evidence="1" id="KW-0862">Zinc</keyword>
<dbReference type="InterPro" id="IPR039537">
    <property type="entry name" value="Retrotran_Ty1/copia-like"/>
</dbReference>
<feature type="region of interest" description="Disordered" evidence="2">
    <location>
        <begin position="823"/>
        <end position="879"/>
    </location>
</feature>
<evidence type="ECO:0000256" key="1">
    <source>
        <dbReference type="PROSITE-ProRule" id="PRU00047"/>
    </source>
</evidence>
<dbReference type="Pfam" id="PF13976">
    <property type="entry name" value="gag_pre-integrs"/>
    <property type="match status" value="1"/>
</dbReference>
<dbReference type="PROSITE" id="PS50994">
    <property type="entry name" value="INTEGRASE"/>
    <property type="match status" value="1"/>
</dbReference>
<dbReference type="PANTHER" id="PTHR42648:SF32">
    <property type="entry name" value="RIBONUCLEASE H-LIKE DOMAIN, GAG-PRE-INTEGRASE DOMAIN PROTEIN-RELATED"/>
    <property type="match status" value="1"/>
</dbReference>
<name>A0A6L2K7G4_TANCI</name>
<comment type="caution">
    <text evidence="5">The sequence shown here is derived from an EMBL/GenBank/DDBJ whole genome shotgun (WGS) entry which is preliminary data.</text>
</comment>
<evidence type="ECO:0000313" key="5">
    <source>
        <dbReference type="EMBL" id="GEU44005.1"/>
    </source>
</evidence>
<dbReference type="Gene3D" id="3.30.420.10">
    <property type="entry name" value="Ribonuclease H-like superfamily/Ribonuclease H"/>
    <property type="match status" value="1"/>
</dbReference>
<dbReference type="SMART" id="SM00343">
    <property type="entry name" value="ZnF_C2HC"/>
    <property type="match status" value="2"/>
</dbReference>
<dbReference type="InterPro" id="IPR012337">
    <property type="entry name" value="RNaseH-like_sf"/>
</dbReference>
<dbReference type="GO" id="GO:0003676">
    <property type="term" value="F:nucleic acid binding"/>
    <property type="evidence" value="ECO:0007669"/>
    <property type="project" value="InterPro"/>
</dbReference>
<feature type="region of interest" description="Disordered" evidence="2">
    <location>
        <begin position="258"/>
        <end position="279"/>
    </location>
</feature>
<dbReference type="PANTHER" id="PTHR42648">
    <property type="entry name" value="TRANSPOSASE, PUTATIVE-RELATED"/>
    <property type="match status" value="1"/>
</dbReference>
<keyword evidence="1" id="KW-0479">Metal-binding</keyword>
<dbReference type="PROSITE" id="PS50158">
    <property type="entry name" value="ZF_CCHC"/>
    <property type="match status" value="1"/>
</dbReference>
<feature type="compositionally biased region" description="Polar residues" evidence="2">
    <location>
        <begin position="265"/>
        <end position="277"/>
    </location>
</feature>
<evidence type="ECO:0000259" key="3">
    <source>
        <dbReference type="PROSITE" id="PS50158"/>
    </source>
</evidence>
<dbReference type="EMBL" id="BKCJ010001785">
    <property type="protein sequence ID" value="GEU44005.1"/>
    <property type="molecule type" value="Genomic_DNA"/>
</dbReference>
<dbReference type="SUPFAM" id="SSF57756">
    <property type="entry name" value="Retrovirus zinc finger-like domains"/>
    <property type="match status" value="1"/>
</dbReference>
<dbReference type="InterPro" id="IPR025724">
    <property type="entry name" value="GAG-pre-integrase_dom"/>
</dbReference>
<dbReference type="GO" id="GO:0008270">
    <property type="term" value="F:zinc ion binding"/>
    <property type="evidence" value="ECO:0007669"/>
    <property type="project" value="UniProtKB-KW"/>
</dbReference>
<protein>
    <submittedName>
        <fullName evidence="5">Retrovirus-related Pol polyprotein from transposon TNT 1-94</fullName>
    </submittedName>
</protein>
<dbReference type="SUPFAM" id="SSF53098">
    <property type="entry name" value="Ribonuclease H-like"/>
    <property type="match status" value="1"/>
</dbReference>
<dbReference type="InterPro" id="IPR001584">
    <property type="entry name" value="Integrase_cat-core"/>
</dbReference>
<feature type="domain" description="CCHC-type" evidence="3">
    <location>
        <begin position="128"/>
        <end position="143"/>
    </location>
</feature>
<feature type="compositionally biased region" description="Basic and acidic residues" evidence="2">
    <location>
        <begin position="831"/>
        <end position="848"/>
    </location>
</feature>
<dbReference type="Gene3D" id="4.10.60.10">
    <property type="entry name" value="Zinc finger, CCHC-type"/>
    <property type="match status" value="1"/>
</dbReference>
<dbReference type="InterPro" id="IPR036397">
    <property type="entry name" value="RNaseH_sf"/>
</dbReference>
<dbReference type="InterPro" id="IPR001878">
    <property type="entry name" value="Znf_CCHC"/>
</dbReference>
<dbReference type="Pfam" id="PF25597">
    <property type="entry name" value="SH3_retrovirus"/>
    <property type="match status" value="1"/>
</dbReference>
<sequence length="1073" mass="120649">MDSQSAPVVSAAKLPILNPNEFDLWKIRIEQYFLMTDYSLWEVIINGDSPVPTVVIDGVVKPATLLLQKLVSQLEIHEINVDDLEEIDMRWQMAMLTMRARRFLQKTGRNLGDNKVTTMGFDMSKVECYNCHRKGHFARECRSPKDTRRTGAAEPQRRHVPEEHANFALMAISSSSSASDNEVQSCSIACSKAYEQLHSQYDKLNNEFQKSRIDVLSYQAALESVEARLLLYRQNESILQENINMLKNEVDAKDSYYSESDYESLSPNSLSNRSQPSGEYHAVPPTITRNFMPPKPDLVFHTAPIAVETTHSAFTIQLSPAKPAQDISHVTRPMEPIIEDWVSDSEDESEPNDPQSAPSFIQTSEYVKSSRHSAQPVEAPILEATPKITSSKTNGSSKRKNKKTCFVCRSEDGLIKDCNFLLPKSKPVSVTTARPVSAAVPKIMVTKPRHAHYLNTKSNSIIRRHKTHSHSSKISNSSLKVTAVKASVVSAVKGKKGKWGNPQYALKDNGVIDSGCSRHMAGNMSYLSNFQELNGGYVAFGGNPKDGKISDFKLPNENQVLLRVPRENNMYNVNLKDIVLFGDLTCLFAKATIDESNLWHRRLGHINFKTINKLFCELKGIKKEFRVPRTPQQNGIAERKNRTLIEAAKTMLADLLLPIPFWVEVVNTACYVQNRVLVTKPQNKTLYELLHGRTPSIDFMRPFSYPVTILNTFDPLGKFEGKVDEGFLVGYSVNSKAFRVFNSKTRIVQETLHVNFLENMPNVAGTGPTWLFDIDSLTRTMNYQPVTAGNQSNPSIGFQEEFDAEKAGEKDTQQYMLFHVWSTGSSNPQNKEGDAAFDGKEHDVEKPESAVNHSPSTSAQSGRQDDMTKKKDKGKSHVEYFTGNRDLYANSKDYSEDSSNNVSAASPIVPTAGQNYSNITNPISAAGPSNTNTSPTHGKYSLQDASQMLEREDITYSDHENVGGEADFNNLEKSITFSPIPTTRINKDHPVARRNMMVYLKNTARFKFDYFKGMSYDDIRPIFEAKFNATMEFLLKSKEQMKEEESRAIAIINETPAQKATKMRRLNKEAKDF</sequence>
<gene>
    <name evidence="5" type="ORF">Tci_015983</name>
</gene>
<dbReference type="InterPro" id="IPR057670">
    <property type="entry name" value="SH3_retrovirus"/>
</dbReference>
<dbReference type="AlphaFoldDB" id="A0A6L2K7G4"/>
<dbReference type="InterPro" id="IPR036875">
    <property type="entry name" value="Znf_CCHC_sf"/>
</dbReference>
<evidence type="ECO:0000259" key="4">
    <source>
        <dbReference type="PROSITE" id="PS50994"/>
    </source>
</evidence>
<evidence type="ECO:0000256" key="2">
    <source>
        <dbReference type="SAM" id="MobiDB-lite"/>
    </source>
</evidence>
<reference evidence="5" key="1">
    <citation type="journal article" date="2019" name="Sci. Rep.">
        <title>Draft genome of Tanacetum cinerariifolium, the natural source of mosquito coil.</title>
        <authorList>
            <person name="Yamashiro T."/>
            <person name="Shiraishi A."/>
            <person name="Satake H."/>
            <person name="Nakayama K."/>
        </authorList>
    </citation>
    <scope>NUCLEOTIDE SEQUENCE</scope>
</reference>
<accession>A0A6L2K7G4</accession>